<comment type="caution">
    <text evidence="8">The sequence shown here is derived from an EMBL/GenBank/DDBJ whole genome shotgun (WGS) entry which is preliminary data.</text>
</comment>
<reference evidence="8 9" key="1">
    <citation type="submission" date="2021-05" db="EMBL/GenBank/DDBJ databases">
        <title>Shewanella sp. JM162201.</title>
        <authorList>
            <person name="Xu S."/>
            <person name="Li A."/>
        </authorList>
    </citation>
    <scope>NUCLEOTIDE SEQUENCE [LARGE SCALE GENOMIC DNA]</scope>
    <source>
        <strain evidence="8 9">JM162201</strain>
    </source>
</reference>
<evidence type="ECO:0000256" key="4">
    <source>
        <dbReference type="ARBA" id="ARBA00023136"/>
    </source>
</evidence>
<dbReference type="SUPFAM" id="SSF55073">
    <property type="entry name" value="Nucleotide cyclase"/>
    <property type="match status" value="1"/>
</dbReference>
<protein>
    <submittedName>
        <fullName evidence="8">Sensor domain-containing diguanylate cyclase</fullName>
    </submittedName>
</protein>
<dbReference type="SMART" id="SM00267">
    <property type="entry name" value="GGDEF"/>
    <property type="match status" value="1"/>
</dbReference>
<keyword evidence="4 5" id="KW-0472">Membrane</keyword>
<evidence type="ECO:0000313" key="8">
    <source>
        <dbReference type="EMBL" id="MBT1445277.1"/>
    </source>
</evidence>
<evidence type="ECO:0000256" key="5">
    <source>
        <dbReference type="SAM" id="Phobius"/>
    </source>
</evidence>
<dbReference type="InterPro" id="IPR006189">
    <property type="entry name" value="CHASE_dom"/>
</dbReference>
<dbReference type="PROSITE" id="PS50839">
    <property type="entry name" value="CHASE"/>
    <property type="match status" value="1"/>
</dbReference>
<dbReference type="Gene3D" id="3.30.70.270">
    <property type="match status" value="1"/>
</dbReference>
<keyword evidence="2 5" id="KW-0812">Transmembrane</keyword>
<evidence type="ECO:0000259" key="7">
    <source>
        <dbReference type="PROSITE" id="PS50887"/>
    </source>
</evidence>
<dbReference type="NCBIfam" id="TIGR00254">
    <property type="entry name" value="GGDEF"/>
    <property type="match status" value="1"/>
</dbReference>
<feature type="domain" description="CHASE" evidence="6">
    <location>
        <begin position="111"/>
        <end position="203"/>
    </location>
</feature>
<dbReference type="CDD" id="cd01949">
    <property type="entry name" value="GGDEF"/>
    <property type="match status" value="1"/>
</dbReference>
<sequence length="453" mass="49925">MQDSSVTLTRIGMLVFGLIFGLLSLITVEYLQSIYGRDYLTEERRLLTQQLALIRANIEAKVNADIMLADNLATMLSFNPNAGKETWQQMVTHLALKGEHIRSISIAPNDVIAFIYPLEGNEAAMGLDFRERPDQFSVVSNARYWRRLELDGPVNLVQGGVGLIARAPVFFDPPHNQQYWGVCSVVIDLDLLIEHLGAKELPEGLSLAVRRMVSADVPAAVFVGSAEDFADPSAKELVYLQGGLWQLALVDKRHSSVFSPDHRVRIVGYSMALLILMSFLLVVNAYRMAHKVSLHDSLTGLPNRRFVLSLLERLASANNSCFTVVNVDLNDFKQINDQYGHGIGDQALRHVASAMCSALRGSDMVSRIGGDEFLLVLPRLSGAAEIAAVLEKLRREVNARPMTVEGQTVPLALSMGVACYPEDGRDISTLLLAADKAMYADKAKTKQERECAV</sequence>
<evidence type="ECO:0000313" key="9">
    <source>
        <dbReference type="Proteomes" id="UP001195903"/>
    </source>
</evidence>
<dbReference type="InterPro" id="IPR043128">
    <property type="entry name" value="Rev_trsase/Diguanyl_cyclase"/>
</dbReference>
<proteinExistence type="predicted"/>
<dbReference type="PROSITE" id="PS50887">
    <property type="entry name" value="GGDEF"/>
    <property type="match status" value="1"/>
</dbReference>
<name>A0ABS5V628_9GAMM</name>
<feature type="domain" description="GGDEF" evidence="7">
    <location>
        <begin position="320"/>
        <end position="453"/>
    </location>
</feature>
<dbReference type="InterPro" id="IPR000160">
    <property type="entry name" value="GGDEF_dom"/>
</dbReference>
<dbReference type="EMBL" id="JAHEPS010000004">
    <property type="protein sequence ID" value="MBT1445277.1"/>
    <property type="molecule type" value="Genomic_DNA"/>
</dbReference>
<evidence type="ECO:0000256" key="3">
    <source>
        <dbReference type="ARBA" id="ARBA00022989"/>
    </source>
</evidence>
<dbReference type="Pfam" id="PF00990">
    <property type="entry name" value="GGDEF"/>
    <property type="match status" value="1"/>
</dbReference>
<dbReference type="Pfam" id="PF03924">
    <property type="entry name" value="CHASE"/>
    <property type="match status" value="1"/>
</dbReference>
<comment type="subcellular location">
    <subcellularLocation>
        <location evidence="1">Membrane</location>
    </subcellularLocation>
</comment>
<dbReference type="InterPro" id="IPR042240">
    <property type="entry name" value="CHASE_sf"/>
</dbReference>
<feature type="transmembrane region" description="Helical" evidence="5">
    <location>
        <begin position="12"/>
        <end position="31"/>
    </location>
</feature>
<dbReference type="RefSeq" id="WP_214507476.1">
    <property type="nucleotide sequence ID" value="NZ_JAHEPS010000004.1"/>
</dbReference>
<dbReference type="PANTHER" id="PTHR46663">
    <property type="entry name" value="DIGUANYLATE CYCLASE DGCT-RELATED"/>
    <property type="match status" value="1"/>
</dbReference>
<dbReference type="Gene3D" id="3.30.450.350">
    <property type="entry name" value="CHASE domain"/>
    <property type="match status" value="1"/>
</dbReference>
<organism evidence="8 9">
    <name type="scientific">Shewanella jiangmenensis</name>
    <dbReference type="NCBI Taxonomy" id="2837387"/>
    <lineage>
        <taxon>Bacteria</taxon>
        <taxon>Pseudomonadati</taxon>
        <taxon>Pseudomonadota</taxon>
        <taxon>Gammaproteobacteria</taxon>
        <taxon>Alteromonadales</taxon>
        <taxon>Shewanellaceae</taxon>
        <taxon>Shewanella</taxon>
    </lineage>
</organism>
<evidence type="ECO:0000259" key="6">
    <source>
        <dbReference type="PROSITE" id="PS50839"/>
    </source>
</evidence>
<dbReference type="InterPro" id="IPR029787">
    <property type="entry name" value="Nucleotide_cyclase"/>
</dbReference>
<dbReference type="PANTHER" id="PTHR46663:SF2">
    <property type="entry name" value="GGDEF DOMAIN-CONTAINING PROTEIN"/>
    <property type="match status" value="1"/>
</dbReference>
<evidence type="ECO:0000256" key="1">
    <source>
        <dbReference type="ARBA" id="ARBA00004370"/>
    </source>
</evidence>
<dbReference type="SMART" id="SM01079">
    <property type="entry name" value="CHASE"/>
    <property type="match status" value="1"/>
</dbReference>
<feature type="transmembrane region" description="Helical" evidence="5">
    <location>
        <begin position="266"/>
        <end position="286"/>
    </location>
</feature>
<dbReference type="InterPro" id="IPR052163">
    <property type="entry name" value="DGC-Regulatory_Protein"/>
</dbReference>
<accession>A0ABS5V628</accession>
<gene>
    <name evidence="8" type="ORF">KJI95_12165</name>
</gene>
<evidence type="ECO:0000256" key="2">
    <source>
        <dbReference type="ARBA" id="ARBA00022692"/>
    </source>
</evidence>
<keyword evidence="9" id="KW-1185">Reference proteome</keyword>
<dbReference type="Proteomes" id="UP001195903">
    <property type="component" value="Unassembled WGS sequence"/>
</dbReference>
<keyword evidence="3 5" id="KW-1133">Transmembrane helix</keyword>